<dbReference type="Proteomes" id="UP000194236">
    <property type="component" value="Unassembled WGS sequence"/>
</dbReference>
<comment type="caution">
    <text evidence="1">The sequence shown here is derived from an EMBL/GenBank/DDBJ whole genome shotgun (WGS) entry which is preliminary data.</text>
</comment>
<dbReference type="AlphaFoldDB" id="A0A1Y3BL90"/>
<evidence type="ECO:0000313" key="1">
    <source>
        <dbReference type="EMBL" id="OTF81729.1"/>
    </source>
</evidence>
<gene>
    <name evidence="1" type="ORF">BLA29_011162</name>
</gene>
<keyword evidence="2" id="KW-1185">Reference proteome</keyword>
<reference evidence="1 2" key="1">
    <citation type="submission" date="2017-03" db="EMBL/GenBank/DDBJ databases">
        <title>Genome Survey of Euroglyphus maynei.</title>
        <authorList>
            <person name="Arlian L.G."/>
            <person name="Morgan M.S."/>
            <person name="Rider S.D."/>
        </authorList>
    </citation>
    <scope>NUCLEOTIDE SEQUENCE [LARGE SCALE GENOMIC DNA]</scope>
    <source>
        <strain evidence="1">Arlian Lab</strain>
        <tissue evidence="1">Whole body</tissue>
    </source>
</reference>
<proteinExistence type="predicted"/>
<dbReference type="EMBL" id="MUJZ01012053">
    <property type="protein sequence ID" value="OTF81729.1"/>
    <property type="molecule type" value="Genomic_DNA"/>
</dbReference>
<name>A0A1Y3BL90_EURMA</name>
<accession>A0A1Y3BL90</accession>
<protein>
    <submittedName>
        <fullName evidence="1">Uncharacterized protein</fullName>
    </submittedName>
</protein>
<dbReference type="OrthoDB" id="6514419at2759"/>
<sequence>MNPLLNGSFSFLVDELPPNTPLRLNIYAQNNRKRSIMQLELDAKTLRAAERRIDYEGHQGQHAARGRKSYSTFFEELYGGYGRFRNKHMVVGLMISTVTITYCHYTFKTSSTTAKLIV</sequence>
<evidence type="ECO:0000313" key="2">
    <source>
        <dbReference type="Proteomes" id="UP000194236"/>
    </source>
</evidence>
<organism evidence="1 2">
    <name type="scientific">Euroglyphus maynei</name>
    <name type="common">Mayne's house dust mite</name>
    <dbReference type="NCBI Taxonomy" id="6958"/>
    <lineage>
        <taxon>Eukaryota</taxon>
        <taxon>Metazoa</taxon>
        <taxon>Ecdysozoa</taxon>
        <taxon>Arthropoda</taxon>
        <taxon>Chelicerata</taxon>
        <taxon>Arachnida</taxon>
        <taxon>Acari</taxon>
        <taxon>Acariformes</taxon>
        <taxon>Sarcoptiformes</taxon>
        <taxon>Astigmata</taxon>
        <taxon>Psoroptidia</taxon>
        <taxon>Analgoidea</taxon>
        <taxon>Pyroglyphidae</taxon>
        <taxon>Pyroglyphinae</taxon>
        <taxon>Euroglyphus</taxon>
    </lineage>
</organism>